<dbReference type="OrthoDB" id="298012at2759"/>
<dbReference type="AlphaFoldDB" id="A0A072PUP8"/>
<dbReference type="InterPro" id="IPR036291">
    <property type="entry name" value="NAD(P)-bd_dom_sf"/>
</dbReference>
<dbReference type="VEuPathDB" id="FungiDB:A1O9_01752"/>
<name>A0A072PUP8_9EURO</name>
<evidence type="ECO:0000313" key="4">
    <source>
        <dbReference type="EMBL" id="KEF63774.1"/>
    </source>
</evidence>
<dbReference type="PANTHER" id="PTHR43333">
    <property type="entry name" value="2-HACID_DH_C DOMAIN-CONTAINING PROTEIN"/>
    <property type="match status" value="1"/>
</dbReference>
<dbReference type="GO" id="GO:0051287">
    <property type="term" value="F:NAD binding"/>
    <property type="evidence" value="ECO:0007669"/>
    <property type="project" value="InterPro"/>
</dbReference>
<evidence type="ECO:0000256" key="1">
    <source>
        <dbReference type="ARBA" id="ARBA00023002"/>
    </source>
</evidence>
<proteinExistence type="predicted"/>
<accession>A0A072PUP8</accession>
<organism evidence="4 5">
    <name type="scientific">Exophiala aquamarina CBS 119918</name>
    <dbReference type="NCBI Taxonomy" id="1182545"/>
    <lineage>
        <taxon>Eukaryota</taxon>
        <taxon>Fungi</taxon>
        <taxon>Dikarya</taxon>
        <taxon>Ascomycota</taxon>
        <taxon>Pezizomycotina</taxon>
        <taxon>Eurotiomycetes</taxon>
        <taxon>Chaetothyriomycetidae</taxon>
        <taxon>Chaetothyriales</taxon>
        <taxon>Herpotrichiellaceae</taxon>
        <taxon>Exophiala</taxon>
    </lineage>
</organism>
<dbReference type="GeneID" id="25276698"/>
<dbReference type="STRING" id="1182545.A0A072PUP8"/>
<evidence type="ECO:0000259" key="3">
    <source>
        <dbReference type="Pfam" id="PF02826"/>
    </source>
</evidence>
<dbReference type="Pfam" id="PF02826">
    <property type="entry name" value="2-Hacid_dh_C"/>
    <property type="match status" value="2"/>
</dbReference>
<keyword evidence="2" id="KW-0520">NAD</keyword>
<evidence type="ECO:0000313" key="5">
    <source>
        <dbReference type="Proteomes" id="UP000027920"/>
    </source>
</evidence>
<dbReference type="Proteomes" id="UP000027920">
    <property type="component" value="Unassembled WGS sequence"/>
</dbReference>
<dbReference type="HOGENOM" id="CLU_019796_1_0_1"/>
<dbReference type="SUPFAM" id="SSF51735">
    <property type="entry name" value="NAD(P)-binding Rossmann-fold domains"/>
    <property type="match status" value="1"/>
</dbReference>
<dbReference type="RefSeq" id="XP_013266364.1">
    <property type="nucleotide sequence ID" value="XM_013410910.1"/>
</dbReference>
<dbReference type="GO" id="GO:0016491">
    <property type="term" value="F:oxidoreductase activity"/>
    <property type="evidence" value="ECO:0007669"/>
    <property type="project" value="UniProtKB-KW"/>
</dbReference>
<dbReference type="EMBL" id="AMGV01000001">
    <property type="protein sequence ID" value="KEF63774.1"/>
    <property type="molecule type" value="Genomic_DNA"/>
</dbReference>
<dbReference type="CDD" id="cd12163">
    <property type="entry name" value="2-Hacid_dh_5"/>
    <property type="match status" value="1"/>
</dbReference>
<feature type="domain" description="D-isomer specific 2-hydroxyacid dehydrogenase NAD-binding" evidence="3">
    <location>
        <begin position="281"/>
        <end position="341"/>
    </location>
</feature>
<dbReference type="SUPFAM" id="SSF52283">
    <property type="entry name" value="Formate/glycerate dehydrogenase catalytic domain-like"/>
    <property type="match status" value="1"/>
</dbReference>
<comment type="caution">
    <text evidence="4">The sequence shown here is derived from an EMBL/GenBank/DDBJ whole genome shotgun (WGS) entry which is preliminary data.</text>
</comment>
<protein>
    <recommendedName>
        <fullName evidence="3">D-isomer specific 2-hydroxyacid dehydrogenase NAD-binding domain-containing protein</fullName>
    </recommendedName>
</protein>
<gene>
    <name evidence="4" type="ORF">A1O9_01752</name>
</gene>
<dbReference type="PANTHER" id="PTHR43333:SF1">
    <property type="entry name" value="D-ISOMER SPECIFIC 2-HYDROXYACID DEHYDROGENASE NAD-BINDING DOMAIN-CONTAINING PROTEIN"/>
    <property type="match status" value="1"/>
</dbReference>
<keyword evidence="5" id="KW-1185">Reference proteome</keyword>
<dbReference type="Gene3D" id="3.40.50.720">
    <property type="entry name" value="NAD(P)-binding Rossmann-like Domain"/>
    <property type="match status" value="2"/>
</dbReference>
<reference evidence="4 5" key="1">
    <citation type="submission" date="2013-03" db="EMBL/GenBank/DDBJ databases">
        <title>The Genome Sequence of Exophiala aquamarina CBS 119918.</title>
        <authorList>
            <consortium name="The Broad Institute Genomics Platform"/>
            <person name="Cuomo C."/>
            <person name="de Hoog S."/>
            <person name="Gorbushina A."/>
            <person name="Walker B."/>
            <person name="Young S.K."/>
            <person name="Zeng Q."/>
            <person name="Gargeya S."/>
            <person name="Fitzgerald M."/>
            <person name="Haas B."/>
            <person name="Abouelleil A."/>
            <person name="Allen A.W."/>
            <person name="Alvarado L."/>
            <person name="Arachchi H.M."/>
            <person name="Berlin A.M."/>
            <person name="Chapman S.B."/>
            <person name="Gainer-Dewar J."/>
            <person name="Goldberg J."/>
            <person name="Griggs A."/>
            <person name="Gujja S."/>
            <person name="Hansen M."/>
            <person name="Howarth C."/>
            <person name="Imamovic A."/>
            <person name="Ireland A."/>
            <person name="Larimer J."/>
            <person name="McCowan C."/>
            <person name="Murphy C."/>
            <person name="Pearson M."/>
            <person name="Poon T.W."/>
            <person name="Priest M."/>
            <person name="Roberts A."/>
            <person name="Saif S."/>
            <person name="Shea T."/>
            <person name="Sisk P."/>
            <person name="Sykes S."/>
            <person name="Wortman J."/>
            <person name="Nusbaum C."/>
            <person name="Birren B."/>
        </authorList>
    </citation>
    <scope>NUCLEOTIDE SEQUENCE [LARGE SCALE GENOMIC DNA]</scope>
    <source>
        <strain evidence="4 5">CBS 119918</strain>
    </source>
</reference>
<sequence>MGGGPDKEHLLIALWDPEPVAFTSEIKRRFPYIDITYVQLPPLGAIPFKDFITTVPPELFKSATLLITLTALPPNKEAAPNLKLIHLLSAGIDNWVNHPIVTDSEIAITTSSGIHGPPITEWIILTTLVISKNYHLEHEWQKQHHWGTDRRQLGRVTDWVGKRVGIAGYGSIGRQAARVFSALGASIHAYTASPRPTPESRKDAGYWVPGTGDPDGSIPTAWYSGTDKASLHTFLRSGLDALLIALPLTPSTQHLFGAEEFSILAAPAPDSPESQLRKKGSKGAFVINIARGAIIDQAALVEALNNETLSGAALDVTDPEPLPKDDPLWDAKNVIVTPHVSSLGIEYTDRVFDLWLANWQRHEEGKELFNLVQRKRGY</sequence>
<dbReference type="PRINTS" id="PR00411">
    <property type="entry name" value="PNDRDTASEI"/>
</dbReference>
<dbReference type="InterPro" id="IPR006140">
    <property type="entry name" value="D-isomer_DH_NAD-bd"/>
</dbReference>
<keyword evidence="1" id="KW-0560">Oxidoreductase</keyword>
<evidence type="ECO:0000256" key="2">
    <source>
        <dbReference type="ARBA" id="ARBA00023027"/>
    </source>
</evidence>
<feature type="domain" description="D-isomer specific 2-hydroxyacid dehydrogenase NAD-binding" evidence="3">
    <location>
        <begin position="128"/>
        <end position="198"/>
    </location>
</feature>